<dbReference type="InParanoid" id="G8ZQU0"/>
<feature type="region of interest" description="Disordered" evidence="1">
    <location>
        <begin position="191"/>
        <end position="229"/>
    </location>
</feature>
<dbReference type="HOGENOM" id="CLU_026385_0_0_1"/>
<evidence type="ECO:0000256" key="1">
    <source>
        <dbReference type="SAM" id="MobiDB-lite"/>
    </source>
</evidence>
<proteinExistence type="predicted"/>
<dbReference type="KEGG" id="tdl:TDEL_0C06880"/>
<gene>
    <name evidence="2" type="primary">TDEL0C06880</name>
    <name evidence="2" type="ORF">TDEL_0C06880</name>
</gene>
<feature type="compositionally biased region" description="Polar residues" evidence="1">
    <location>
        <begin position="421"/>
        <end position="433"/>
    </location>
</feature>
<dbReference type="eggNOG" id="ENOG502RXFV">
    <property type="taxonomic scope" value="Eukaryota"/>
</dbReference>
<feature type="compositionally biased region" description="Polar residues" evidence="1">
    <location>
        <begin position="283"/>
        <end position="296"/>
    </location>
</feature>
<dbReference type="AlphaFoldDB" id="G8ZQU0"/>
<feature type="compositionally biased region" description="Polar residues" evidence="1">
    <location>
        <begin position="325"/>
        <end position="339"/>
    </location>
</feature>
<protein>
    <submittedName>
        <fullName evidence="2">Uncharacterized protein</fullName>
    </submittedName>
</protein>
<feature type="compositionally biased region" description="Polar residues" evidence="1">
    <location>
        <begin position="443"/>
        <end position="458"/>
    </location>
</feature>
<feature type="region of interest" description="Disordered" evidence="1">
    <location>
        <begin position="402"/>
        <end position="481"/>
    </location>
</feature>
<feature type="region of interest" description="Disordered" evidence="1">
    <location>
        <begin position="277"/>
        <end position="296"/>
    </location>
</feature>
<dbReference type="Proteomes" id="UP000005627">
    <property type="component" value="Chromosome 3"/>
</dbReference>
<dbReference type="FunCoup" id="G8ZQU0">
    <property type="interactions" value="83"/>
</dbReference>
<dbReference type="EMBL" id="HE616744">
    <property type="protein sequence ID" value="CCE91577.1"/>
    <property type="molecule type" value="Genomic_DNA"/>
</dbReference>
<feature type="compositionally biased region" description="Basic and acidic residues" evidence="1">
    <location>
        <begin position="358"/>
        <end position="386"/>
    </location>
</feature>
<evidence type="ECO:0000313" key="3">
    <source>
        <dbReference type="Proteomes" id="UP000005627"/>
    </source>
</evidence>
<feature type="region of interest" description="Disordered" evidence="1">
    <location>
        <begin position="325"/>
        <end position="387"/>
    </location>
</feature>
<evidence type="ECO:0000313" key="2">
    <source>
        <dbReference type="EMBL" id="CCE91577.1"/>
    </source>
</evidence>
<dbReference type="OrthoDB" id="3981301at2759"/>
<feature type="compositionally biased region" description="Low complexity" evidence="1">
    <location>
        <begin position="404"/>
        <end position="415"/>
    </location>
</feature>
<accession>G8ZQU0</accession>
<feature type="region of interest" description="Disordered" evidence="1">
    <location>
        <begin position="243"/>
        <end position="266"/>
    </location>
</feature>
<feature type="compositionally biased region" description="Polar residues" evidence="1">
    <location>
        <begin position="220"/>
        <end position="229"/>
    </location>
</feature>
<dbReference type="GeneID" id="11501994"/>
<name>G8ZQU0_TORDE</name>
<dbReference type="RefSeq" id="XP_003680788.1">
    <property type="nucleotide sequence ID" value="XM_003680740.1"/>
</dbReference>
<organism evidence="2 3">
    <name type="scientific">Torulaspora delbrueckii</name>
    <name type="common">Yeast</name>
    <name type="synonym">Candida colliculosa</name>
    <dbReference type="NCBI Taxonomy" id="4950"/>
    <lineage>
        <taxon>Eukaryota</taxon>
        <taxon>Fungi</taxon>
        <taxon>Dikarya</taxon>
        <taxon>Ascomycota</taxon>
        <taxon>Saccharomycotina</taxon>
        <taxon>Saccharomycetes</taxon>
        <taxon>Saccharomycetales</taxon>
        <taxon>Saccharomycetaceae</taxon>
        <taxon>Torulaspora</taxon>
    </lineage>
</organism>
<reference evidence="2 3" key="1">
    <citation type="journal article" date="2011" name="Proc. Natl. Acad. Sci. U.S.A.">
        <title>Evolutionary erosion of yeast sex chromosomes by mating-type switching accidents.</title>
        <authorList>
            <person name="Gordon J.L."/>
            <person name="Armisen D."/>
            <person name="Proux-Wera E."/>
            <person name="Oheigeartaigh S.S."/>
            <person name="Byrne K.P."/>
            <person name="Wolfe K.H."/>
        </authorList>
    </citation>
    <scope>NUCLEOTIDE SEQUENCE [LARGE SCALE GENOMIC DNA]</scope>
    <source>
        <strain evidence="3">ATCC 10662 / CBS 1146 / NBRC 0425 / NCYC 2629 / NRRL Y-866</strain>
    </source>
</reference>
<keyword evidence="3" id="KW-1185">Reference proteome</keyword>
<feature type="region of interest" description="Disordered" evidence="1">
    <location>
        <begin position="1"/>
        <end position="31"/>
    </location>
</feature>
<sequence>MTDTQHLQVAGSLPSDPTTTPSGRGHRHKRSLAISGDFDFLKQPISLPPLPCNTPEAEKNNVEDTIQLTEPPGIVADKQIGFEDVSTRPTTDRNSAVSPRFFISEEPKFSSPFHGVPDAIINLDDALETKPKSFKSHRRSESAPAELTVLLSAKTIARDTQMIEEEDDDLGSDADRGVPVIMNESIRAGLLSPLRPSSPSPMNHAQSPAYDESPARSPVNYKSDNLNTLKINRQKQRYYHYTKKLPMNSGSNIQPQSLREKASSSSLSSACVKTPLSVDHTPSKQVSTPSTPVTPSCLNTHWNSYGVESSGRLTSPFRSQQLRSHKFTSVGNTPSTSFGYESRVYDMPHGRSNSESVSSRDDRTLNKKDMSFADDHDVTDGDKSVNDGDVLPISRELLFGQPGDSVDLSSLSSPSKEQYDSYKSSSRENSILTTPRDDEDIVPSTTANESSEPRSVSDSAFIVQGSRKGKRKMRSRLNVSS</sequence>
<feature type="compositionally biased region" description="Polar residues" evidence="1">
    <location>
        <begin position="248"/>
        <end position="257"/>
    </location>
</feature>
<feature type="compositionally biased region" description="Low complexity" evidence="1">
    <location>
        <begin position="191"/>
        <end position="201"/>
    </location>
</feature>